<keyword evidence="1" id="KW-0614">Plasmid</keyword>
<dbReference type="AlphaFoldDB" id="A0A5B8FUT7"/>
<sequence>MMEMVFTLYKTIKVSDYLKVEGQVCTFLNRIPKSRLFTIILT</sequence>
<name>A0A5B8FUT7_ENTFC</name>
<evidence type="ECO:0000313" key="1">
    <source>
        <dbReference type="EMBL" id="QDL89960.1"/>
    </source>
</evidence>
<protein>
    <submittedName>
        <fullName evidence="1">Uncharacterized protein</fullName>
    </submittedName>
</protein>
<organism evidence="1">
    <name type="scientific">Enterococcus faecium</name>
    <name type="common">Streptococcus faecium</name>
    <dbReference type="NCBI Taxonomy" id="1352"/>
    <lineage>
        <taxon>Bacteria</taxon>
        <taxon>Bacillati</taxon>
        <taxon>Bacillota</taxon>
        <taxon>Bacilli</taxon>
        <taxon>Lactobacillales</taxon>
        <taxon>Enterococcaceae</taxon>
        <taxon>Enterococcus</taxon>
    </lineage>
</organism>
<geneLocation type="plasmid" evidence="1">
    <name>pC25-1</name>
</geneLocation>
<reference evidence="1" key="1">
    <citation type="journal article" date="2019" name="J. Antimicrob. Chemother.">
        <title>Emergence of plasmid-mediated oxazolidinone resistance gene poxtA from CC17 Enterococcus faecium of pig origin.</title>
        <authorList>
            <person name="Huang J."/>
            <person name="Wang M."/>
            <person name="Gao Y."/>
            <person name="Chen L."/>
            <person name="Wang L."/>
        </authorList>
    </citation>
    <scope>NUCLEOTIDE SEQUENCE</scope>
    <source>
        <strain evidence="1">25</strain>
        <plasmid evidence="1">pC25-1</plasmid>
    </source>
</reference>
<proteinExistence type="predicted"/>
<dbReference type="EMBL" id="MH784601">
    <property type="protein sequence ID" value="QDL89960.1"/>
    <property type="molecule type" value="Genomic_DNA"/>
</dbReference>
<accession>A0A5B8FUT7</accession>